<name>K1PCK0_MAGGI</name>
<dbReference type="InterPro" id="IPR011105">
    <property type="entry name" value="Cell_wall_hydrolase_SleB"/>
</dbReference>
<dbReference type="InterPro" id="IPR042047">
    <property type="entry name" value="SleB_dom1"/>
</dbReference>
<dbReference type="Pfam" id="PF07486">
    <property type="entry name" value="Hydrolase_2"/>
    <property type="match status" value="1"/>
</dbReference>
<gene>
    <name evidence="2" type="ORF">CGI_10009201</name>
</gene>
<evidence type="ECO:0000313" key="2">
    <source>
        <dbReference type="EMBL" id="EKC19243.1"/>
    </source>
</evidence>
<dbReference type="InParanoid" id="K1PCK0"/>
<dbReference type="GO" id="GO:0016787">
    <property type="term" value="F:hydrolase activity"/>
    <property type="evidence" value="ECO:0007669"/>
    <property type="project" value="InterPro"/>
</dbReference>
<sequence length="460" mass="49649">MNKLRREILAVAVVRGVETNRNLPPVTLDVYKKEESVRRTPNRVIITERGCVMVDELDSAVFPTKLLTNLAWIKEVNVNRPPCLVAGHTRQDCVEDQRPGSAVFLSQVVAGTGSCSAAAAAVACKIKNSSKITLLKINPSQVKDGADPYSNIRDACAGKVAKRSSYKCDEGQAPGGSTCLDSKILQYIYDLGTSTKYPFQVNAIAGACHKIGSKHYNGKAVDIQLEKNSREKAAQEKAFRDECTKHGGWSHGGDHKADLINYGYCCSGEQCDLWIAFADKRCMDKGGKCQQTSVSCSGAYTSGLCGGSASRKCCVPHTDANFQTVGRVVFGEARGETARGQLAVAYSIVNRINHSGYPNTLNAVVNQKTAGGAYQYETLGVAAHTKAWNVAKKGNTQEYKNAIKASSDALCGRVSDPTTCATDYCAYDPCSATNSNKYWTATNKIQIGRHYFVCRVKASG</sequence>
<organism evidence="2">
    <name type="scientific">Magallana gigas</name>
    <name type="common">Pacific oyster</name>
    <name type="synonym">Crassostrea gigas</name>
    <dbReference type="NCBI Taxonomy" id="29159"/>
    <lineage>
        <taxon>Eukaryota</taxon>
        <taxon>Metazoa</taxon>
        <taxon>Spiralia</taxon>
        <taxon>Lophotrochozoa</taxon>
        <taxon>Mollusca</taxon>
        <taxon>Bivalvia</taxon>
        <taxon>Autobranchia</taxon>
        <taxon>Pteriomorphia</taxon>
        <taxon>Ostreida</taxon>
        <taxon>Ostreoidea</taxon>
        <taxon>Ostreidae</taxon>
        <taxon>Magallana</taxon>
    </lineage>
</organism>
<accession>K1PCK0</accession>
<proteinExistence type="predicted"/>
<dbReference type="Gene3D" id="1.10.10.2520">
    <property type="entry name" value="Cell wall hydrolase SleB, domain 1"/>
    <property type="match status" value="1"/>
</dbReference>
<evidence type="ECO:0000259" key="1">
    <source>
        <dbReference type="Pfam" id="PF07486"/>
    </source>
</evidence>
<dbReference type="EMBL" id="JH816436">
    <property type="protein sequence ID" value="EKC19243.1"/>
    <property type="molecule type" value="Genomic_DNA"/>
</dbReference>
<reference evidence="2" key="1">
    <citation type="journal article" date="2012" name="Nature">
        <title>The oyster genome reveals stress adaptation and complexity of shell formation.</title>
        <authorList>
            <person name="Zhang G."/>
            <person name="Fang X."/>
            <person name="Guo X."/>
            <person name="Li L."/>
            <person name="Luo R."/>
            <person name="Xu F."/>
            <person name="Yang P."/>
            <person name="Zhang L."/>
            <person name="Wang X."/>
            <person name="Qi H."/>
            <person name="Xiong Z."/>
            <person name="Que H."/>
            <person name="Xie Y."/>
            <person name="Holland P.W."/>
            <person name="Paps J."/>
            <person name="Zhu Y."/>
            <person name="Wu F."/>
            <person name="Chen Y."/>
            <person name="Wang J."/>
            <person name="Peng C."/>
            <person name="Meng J."/>
            <person name="Yang L."/>
            <person name="Liu J."/>
            <person name="Wen B."/>
            <person name="Zhang N."/>
            <person name="Huang Z."/>
            <person name="Zhu Q."/>
            <person name="Feng Y."/>
            <person name="Mount A."/>
            <person name="Hedgecock D."/>
            <person name="Xu Z."/>
            <person name="Liu Y."/>
            <person name="Domazet-Loso T."/>
            <person name="Du Y."/>
            <person name="Sun X."/>
            <person name="Zhang S."/>
            <person name="Liu B."/>
            <person name="Cheng P."/>
            <person name="Jiang X."/>
            <person name="Li J."/>
            <person name="Fan D."/>
            <person name="Wang W."/>
            <person name="Fu W."/>
            <person name="Wang T."/>
            <person name="Wang B."/>
            <person name="Zhang J."/>
            <person name="Peng Z."/>
            <person name="Li Y."/>
            <person name="Li N."/>
            <person name="Wang J."/>
            <person name="Chen M."/>
            <person name="He Y."/>
            <person name="Tan F."/>
            <person name="Song X."/>
            <person name="Zheng Q."/>
            <person name="Huang R."/>
            <person name="Yang H."/>
            <person name="Du X."/>
            <person name="Chen L."/>
            <person name="Yang M."/>
            <person name="Gaffney P.M."/>
            <person name="Wang S."/>
            <person name="Luo L."/>
            <person name="She Z."/>
            <person name="Ming Y."/>
            <person name="Huang W."/>
            <person name="Zhang S."/>
            <person name="Huang B."/>
            <person name="Zhang Y."/>
            <person name="Qu T."/>
            <person name="Ni P."/>
            <person name="Miao G."/>
            <person name="Wang J."/>
            <person name="Wang Q."/>
            <person name="Steinberg C.E."/>
            <person name="Wang H."/>
            <person name="Li N."/>
            <person name="Qian L."/>
            <person name="Zhang G."/>
            <person name="Li Y."/>
            <person name="Yang H."/>
            <person name="Liu X."/>
            <person name="Wang J."/>
            <person name="Yin Y."/>
            <person name="Wang J."/>
        </authorList>
    </citation>
    <scope>NUCLEOTIDE SEQUENCE [LARGE SCALE GENOMIC DNA]</scope>
    <source>
        <strain evidence="2">05x7-T-G4-1.051#20</strain>
    </source>
</reference>
<protein>
    <submittedName>
        <fullName evidence="2">Spore cortex-lytic enzyme</fullName>
    </submittedName>
</protein>
<dbReference type="HOGENOM" id="CLU_594836_0_0_1"/>
<dbReference type="AlphaFoldDB" id="K1PCK0"/>
<feature type="domain" description="Cell wall hydrolase SleB" evidence="1">
    <location>
        <begin position="335"/>
        <end position="452"/>
    </location>
</feature>